<dbReference type="OrthoDB" id="3240329at2"/>
<keyword evidence="3" id="KW-1185">Reference proteome</keyword>
<sequence>MTSSLNTDDLTVIPQLDLTVPLVAALLVCLAVMIAAIVLAVVLSRPRRKPRVSAARGVHAAATGKSVWRNRINAIVEDHDNNVIDREEAFLRLAAVARDYASAVSGRDMSAQTLSDLHRGDRDARHRDGLNLLRQTIEALYPAEFADPQFNSAARQTDVRQAAEWVSTLVERWR</sequence>
<dbReference type="AlphaFoldDB" id="A0A087APW1"/>
<keyword evidence="1" id="KW-1133">Transmembrane helix</keyword>
<name>A0A087APW1_9BIFI</name>
<reference evidence="2 3" key="1">
    <citation type="submission" date="2014-03" db="EMBL/GenBank/DDBJ databases">
        <title>Genomics of Bifidobacteria.</title>
        <authorList>
            <person name="Ventura M."/>
            <person name="Milani C."/>
            <person name="Lugli G.A."/>
        </authorList>
    </citation>
    <scope>NUCLEOTIDE SEQUENCE [LARGE SCALE GENOMIC DNA]</scope>
    <source>
        <strain evidence="2 3">LMG 11586</strain>
    </source>
</reference>
<proteinExistence type="predicted"/>
<dbReference type="eggNOG" id="ENOG5031KGE">
    <property type="taxonomic scope" value="Bacteria"/>
</dbReference>
<dbReference type="EMBL" id="JGYX01000003">
    <property type="protein sequence ID" value="KFI60811.1"/>
    <property type="molecule type" value="Genomic_DNA"/>
</dbReference>
<dbReference type="Proteomes" id="UP000029046">
    <property type="component" value="Unassembled WGS sequence"/>
</dbReference>
<feature type="transmembrane region" description="Helical" evidence="1">
    <location>
        <begin position="20"/>
        <end position="43"/>
    </location>
</feature>
<dbReference type="RefSeq" id="WP_033506496.1">
    <property type="nucleotide sequence ID" value="NZ_JGYX01000003.1"/>
</dbReference>
<organism evidence="2 3">
    <name type="scientific">Bifidobacterium pullorum subsp. gallinarum</name>
    <dbReference type="NCBI Taxonomy" id="78344"/>
    <lineage>
        <taxon>Bacteria</taxon>
        <taxon>Bacillati</taxon>
        <taxon>Actinomycetota</taxon>
        <taxon>Actinomycetes</taxon>
        <taxon>Bifidobacteriales</taxon>
        <taxon>Bifidobacteriaceae</taxon>
        <taxon>Bifidobacterium</taxon>
    </lineage>
</organism>
<accession>A0A087APW1</accession>
<evidence type="ECO:0000313" key="3">
    <source>
        <dbReference type="Proteomes" id="UP000029046"/>
    </source>
</evidence>
<comment type="caution">
    <text evidence="2">The sequence shown here is derived from an EMBL/GenBank/DDBJ whole genome shotgun (WGS) entry which is preliminary data.</text>
</comment>
<keyword evidence="1" id="KW-0812">Transmembrane</keyword>
<gene>
    <name evidence="2" type="ORF">BIGA_1282</name>
</gene>
<protein>
    <submittedName>
        <fullName evidence="2">Uncharacterized protein</fullName>
    </submittedName>
</protein>
<keyword evidence="1" id="KW-0472">Membrane</keyword>
<evidence type="ECO:0000256" key="1">
    <source>
        <dbReference type="SAM" id="Phobius"/>
    </source>
</evidence>
<evidence type="ECO:0000313" key="2">
    <source>
        <dbReference type="EMBL" id="KFI60811.1"/>
    </source>
</evidence>